<name>A0A5N7N7Z7_9HYPH</name>
<sequence>MAFADGELEEPTAAAVAKAMADDATVAKRIMDFQQSRRLTRSAFSPALMPDVPPELRAAVLAQVKSYEAASEPKAASDIKPPQNEWLRRKRAFMQMALAASIAAIALALGYFMGWQGKPGPDGLIAQLESPLIRHELNITASGKDVELPFGRLRVISTYRLPNGSLCREFRLQSSTESAEAVACRNGEWNATFALASAVNNAEYTPSGGGDSVAAYLQSIGAGQPLVDEAETRALAETDR</sequence>
<evidence type="ECO:0000256" key="1">
    <source>
        <dbReference type="SAM" id="Phobius"/>
    </source>
</evidence>
<keyword evidence="1" id="KW-0472">Membrane</keyword>
<dbReference type="OrthoDB" id="7743910at2"/>
<protein>
    <recommendedName>
        <fullName evidence="4">Anti-sigma factor</fullName>
    </recommendedName>
</protein>
<dbReference type="Proteomes" id="UP000403266">
    <property type="component" value="Unassembled WGS sequence"/>
</dbReference>
<evidence type="ECO:0000313" key="3">
    <source>
        <dbReference type="Proteomes" id="UP000403266"/>
    </source>
</evidence>
<evidence type="ECO:0000313" key="2">
    <source>
        <dbReference type="EMBL" id="MPR31126.1"/>
    </source>
</evidence>
<proteinExistence type="predicted"/>
<reference evidence="2 3" key="1">
    <citation type="journal article" date="2019" name="Syst. Appl. Microbiol.">
        <title>Microvirga tunisiensis sp. nov., a root nodule symbiotic bacterium isolated from Lupinus micranthus and L. luteus grown in Northern Tunisia.</title>
        <authorList>
            <person name="Msaddak A."/>
            <person name="Rejili M."/>
            <person name="Duran D."/>
            <person name="Mars M."/>
            <person name="Palacios J.M."/>
            <person name="Ruiz-Argueso T."/>
            <person name="Rey L."/>
            <person name="Imperial J."/>
        </authorList>
    </citation>
    <scope>NUCLEOTIDE SEQUENCE [LARGE SCALE GENOMIC DNA]</scope>
    <source>
        <strain evidence="2 3">Lmie10</strain>
    </source>
</reference>
<accession>A0A5N7N7Z7</accession>
<dbReference type="RefSeq" id="WP_152718308.1">
    <property type="nucleotide sequence ID" value="NZ_VOSJ01000590.1"/>
</dbReference>
<evidence type="ECO:0008006" key="4">
    <source>
        <dbReference type="Google" id="ProtNLM"/>
    </source>
</evidence>
<keyword evidence="1" id="KW-0812">Transmembrane</keyword>
<gene>
    <name evidence="2" type="ORF">FS320_41050</name>
</gene>
<keyword evidence="1" id="KW-1133">Transmembrane helix</keyword>
<feature type="transmembrane region" description="Helical" evidence="1">
    <location>
        <begin position="96"/>
        <end position="115"/>
    </location>
</feature>
<dbReference type="AlphaFoldDB" id="A0A5N7N7Z7"/>
<comment type="caution">
    <text evidence="2">The sequence shown here is derived from an EMBL/GenBank/DDBJ whole genome shotgun (WGS) entry which is preliminary data.</text>
</comment>
<organism evidence="2 3">
    <name type="scientific">Microvirga tunisiensis</name>
    <dbReference type="NCBI Taxonomy" id="2108360"/>
    <lineage>
        <taxon>Bacteria</taxon>
        <taxon>Pseudomonadati</taxon>
        <taxon>Pseudomonadota</taxon>
        <taxon>Alphaproteobacteria</taxon>
        <taxon>Hyphomicrobiales</taxon>
        <taxon>Methylobacteriaceae</taxon>
        <taxon>Microvirga</taxon>
    </lineage>
</organism>
<dbReference type="EMBL" id="VOSK01000549">
    <property type="protein sequence ID" value="MPR31126.1"/>
    <property type="molecule type" value="Genomic_DNA"/>
</dbReference>
<keyword evidence="3" id="KW-1185">Reference proteome</keyword>